<feature type="domain" description="HTH luxR-type" evidence="5">
    <location>
        <begin position="838"/>
        <end position="903"/>
    </location>
</feature>
<dbReference type="EMBL" id="WBOF01000001">
    <property type="protein sequence ID" value="MQS15534.1"/>
    <property type="molecule type" value="Genomic_DNA"/>
</dbReference>
<dbReference type="InterPro" id="IPR059106">
    <property type="entry name" value="WHD_MalT"/>
</dbReference>
<dbReference type="Pfam" id="PF00196">
    <property type="entry name" value="GerE"/>
    <property type="match status" value="1"/>
</dbReference>
<dbReference type="Gene3D" id="1.10.10.10">
    <property type="entry name" value="Winged helix-like DNA-binding domain superfamily/Winged helix DNA-binding domain"/>
    <property type="match status" value="1"/>
</dbReference>
<keyword evidence="2" id="KW-0238">DNA-binding</keyword>
<dbReference type="CDD" id="cd06170">
    <property type="entry name" value="LuxR_C_like"/>
    <property type="match status" value="1"/>
</dbReference>
<dbReference type="GO" id="GO:0003677">
    <property type="term" value="F:DNA binding"/>
    <property type="evidence" value="ECO:0007669"/>
    <property type="project" value="UniProtKB-KW"/>
</dbReference>
<comment type="caution">
    <text evidence="6">The sequence shown here is derived from an EMBL/GenBank/DDBJ whole genome shotgun (WGS) entry which is preliminary data.</text>
</comment>
<dbReference type="PRINTS" id="PR00038">
    <property type="entry name" value="HTHLUXR"/>
</dbReference>
<name>A0A6N7L020_9ACTN</name>
<dbReference type="PANTHER" id="PTHR44688:SF16">
    <property type="entry name" value="DNA-BINDING TRANSCRIPTIONAL ACTIVATOR DEVR_DOSR"/>
    <property type="match status" value="1"/>
</dbReference>
<dbReference type="Gene3D" id="3.40.50.300">
    <property type="entry name" value="P-loop containing nucleotide triphosphate hydrolases"/>
    <property type="match status" value="1"/>
</dbReference>
<dbReference type="Gene3D" id="1.25.40.10">
    <property type="entry name" value="Tetratricopeptide repeat domain"/>
    <property type="match status" value="1"/>
</dbReference>
<dbReference type="AlphaFoldDB" id="A0A6N7L020"/>
<dbReference type="Proteomes" id="UP000450000">
    <property type="component" value="Unassembled WGS sequence"/>
</dbReference>
<evidence type="ECO:0000256" key="4">
    <source>
        <dbReference type="SAM" id="MobiDB-lite"/>
    </source>
</evidence>
<keyword evidence="1" id="KW-0805">Transcription regulation</keyword>
<gene>
    <name evidence="6" type="ORF">F7Q99_25500</name>
</gene>
<dbReference type="GO" id="GO:0006355">
    <property type="term" value="P:regulation of DNA-templated transcription"/>
    <property type="evidence" value="ECO:0007669"/>
    <property type="project" value="InterPro"/>
</dbReference>
<dbReference type="InterPro" id="IPR003593">
    <property type="entry name" value="AAA+_ATPase"/>
</dbReference>
<dbReference type="PROSITE" id="PS50043">
    <property type="entry name" value="HTH_LUXR_2"/>
    <property type="match status" value="1"/>
</dbReference>
<evidence type="ECO:0000313" key="7">
    <source>
        <dbReference type="Proteomes" id="UP000450000"/>
    </source>
</evidence>
<evidence type="ECO:0000313" key="6">
    <source>
        <dbReference type="EMBL" id="MQS15534.1"/>
    </source>
</evidence>
<organism evidence="6 7">
    <name type="scientific">Streptomyces kaniharaensis</name>
    <dbReference type="NCBI Taxonomy" id="212423"/>
    <lineage>
        <taxon>Bacteria</taxon>
        <taxon>Bacillati</taxon>
        <taxon>Actinomycetota</taxon>
        <taxon>Actinomycetes</taxon>
        <taxon>Kitasatosporales</taxon>
        <taxon>Streptomycetaceae</taxon>
        <taxon>Streptomyces</taxon>
    </lineage>
</organism>
<dbReference type="InterPro" id="IPR011990">
    <property type="entry name" value="TPR-like_helical_dom_sf"/>
</dbReference>
<evidence type="ECO:0000259" key="5">
    <source>
        <dbReference type="PROSITE" id="PS50043"/>
    </source>
</evidence>
<dbReference type="SMART" id="SM00421">
    <property type="entry name" value="HTH_LUXR"/>
    <property type="match status" value="1"/>
</dbReference>
<dbReference type="InterPro" id="IPR000792">
    <property type="entry name" value="Tscrpt_reg_LuxR_C"/>
</dbReference>
<dbReference type="InterPro" id="IPR016032">
    <property type="entry name" value="Sig_transdc_resp-reg_C-effctor"/>
</dbReference>
<dbReference type="Pfam" id="PF25873">
    <property type="entry name" value="WHD_MalT"/>
    <property type="match status" value="1"/>
</dbReference>
<keyword evidence="3" id="KW-0804">Transcription</keyword>
<dbReference type="SUPFAM" id="SSF52540">
    <property type="entry name" value="P-loop containing nucleoside triphosphate hydrolases"/>
    <property type="match status" value="1"/>
</dbReference>
<keyword evidence="7" id="KW-1185">Reference proteome</keyword>
<dbReference type="SUPFAM" id="SSF48452">
    <property type="entry name" value="TPR-like"/>
    <property type="match status" value="1"/>
</dbReference>
<dbReference type="InterPro" id="IPR041617">
    <property type="entry name" value="TPR_MalT"/>
</dbReference>
<feature type="compositionally biased region" description="Low complexity" evidence="4">
    <location>
        <begin position="11"/>
        <end position="32"/>
    </location>
</feature>
<sequence>MPSRSAARLAPSPNGQQSPGQPPQGVTPTGDPVLAARFAVPSVPTTFVRRPRLVKLLSDGEGCPLILVNGPAGAGKTLLVADWTGSAAMPGPVVWLTLERGDDMPGTFWAYVLAALRRSAGSLPDGVGTPARADEVDPSLLARLAAHLSNRDEPVLLVLDEFERVASTEIASQLHFVLRHSAPGLRLVLISRSEPLLPLHRYRAAGEITDIRNGDLAFTPPETAALLSRHGLSLPADDARALTERTRGWAAGLRLTALATQGAADPEGFLAEFEASRSTVADFLLAEVLDVQPAETQDLLLRTSILEQTHPDLADALTGRQDADGILARLQHANAFVEPIGHSWYRHHPLFAEILRVQLRARHPGLEPELHRRAARWLGEAGRLADALPHAVEGDDWAFATTRFVDDLAIGRLFTGLDSNHFAELFSGMGPEAAGPAADIVRAARDLARNDTDNGLNHLQRAEEGLLDDGPADASAARLSCAFLRVIAGRLIGSADMAQTAAQAAEDLARTIPERLLGDHPELTALLQTDLGSALLWEGRFETARTALTAAAEAPDSPATAFPRHESLSRLALIELLRGWIGRAEAHAHRALAEAERCGLPPSSCTGVGQLVLAEVAVDRDDLPAARTALQCAAESSAARHDPIVANGLVIVRSRLFLAARDPEAALTALADAGGLTSASAPSPWVADRVALAASAAHLAAGDPEAAVEALEDRVSSGPERAVGLARVHLASGDGERALEVLDSVHGESGSGPGTAVPVLLARSQAAVLLGDDASAARLLGRALATARPEHLRRPFCDAGPWLRRLLRNRPVLARAHDWLPAGLLAGLPRPDTVRDGAVLLVEPLSEREREVLDRAAQMMSTEEIAADLHLSVNTVKTHLKSINRKLSATRRGEAVRRAKELHLL</sequence>
<accession>A0A6N7L020</accession>
<evidence type="ECO:0000256" key="3">
    <source>
        <dbReference type="ARBA" id="ARBA00023163"/>
    </source>
</evidence>
<dbReference type="PANTHER" id="PTHR44688">
    <property type="entry name" value="DNA-BINDING TRANSCRIPTIONAL ACTIVATOR DEVR_DOSR"/>
    <property type="match status" value="1"/>
</dbReference>
<dbReference type="InterPro" id="IPR036388">
    <property type="entry name" value="WH-like_DNA-bd_sf"/>
</dbReference>
<dbReference type="Pfam" id="PF17874">
    <property type="entry name" value="TPR_MalT"/>
    <property type="match status" value="1"/>
</dbReference>
<proteinExistence type="predicted"/>
<evidence type="ECO:0000256" key="2">
    <source>
        <dbReference type="ARBA" id="ARBA00023125"/>
    </source>
</evidence>
<dbReference type="OrthoDB" id="134985at2"/>
<evidence type="ECO:0000256" key="1">
    <source>
        <dbReference type="ARBA" id="ARBA00023015"/>
    </source>
</evidence>
<reference evidence="6 7" key="1">
    <citation type="submission" date="2019-09" db="EMBL/GenBank/DDBJ databases">
        <title>Genome Sequences of Streptomyces kaniharaensis ATCC 21070.</title>
        <authorList>
            <person name="Zhu W."/>
            <person name="De Crecy-Lagard V."/>
            <person name="Richards N.G."/>
        </authorList>
    </citation>
    <scope>NUCLEOTIDE SEQUENCE [LARGE SCALE GENOMIC DNA]</scope>
    <source>
        <strain evidence="6 7">SF-557</strain>
    </source>
</reference>
<dbReference type="SUPFAM" id="SSF46894">
    <property type="entry name" value="C-terminal effector domain of the bipartite response regulators"/>
    <property type="match status" value="1"/>
</dbReference>
<feature type="region of interest" description="Disordered" evidence="4">
    <location>
        <begin position="1"/>
        <end position="32"/>
    </location>
</feature>
<dbReference type="SMART" id="SM00382">
    <property type="entry name" value="AAA"/>
    <property type="match status" value="1"/>
</dbReference>
<dbReference type="InterPro" id="IPR027417">
    <property type="entry name" value="P-loop_NTPase"/>
</dbReference>
<protein>
    <submittedName>
        <fullName evidence="6">Helix-turn-helix transcriptional regulator</fullName>
    </submittedName>
</protein>